<evidence type="ECO:0000313" key="2">
    <source>
        <dbReference type="Proteomes" id="UP000030327"/>
    </source>
</evidence>
<dbReference type="EMBL" id="KM882824">
    <property type="protein sequence ID" value="AIX12923.1"/>
    <property type="molecule type" value="Genomic_DNA"/>
</dbReference>
<proteinExistence type="predicted"/>
<dbReference type="Proteomes" id="UP000030327">
    <property type="component" value="Segment"/>
</dbReference>
<organism evidence="1 2">
    <name type="scientific">Streptococcus phage SpSL1</name>
    <dbReference type="NCBI Taxonomy" id="1566990"/>
    <lineage>
        <taxon>Viruses</taxon>
        <taxon>Duplodnaviria</taxon>
        <taxon>Heunggongvirae</taxon>
        <taxon>Uroviricota</taxon>
        <taxon>Caudoviricetes</taxon>
        <taxon>Mcshanvirinae</taxon>
        <taxon>Adrianbuildvirus</taxon>
        <taxon>Adrianbuildvirus SpSL1</taxon>
    </lineage>
</organism>
<sequence length="158" mass="18226">MIKKELSFTAFDSYGEEREHTETVRFLYSLPAIKMYEQRTGRNFFDDNQKALTAYTQLALATGVNGSLSDLTDEEKVKLMPLLMEPDFMNFLTEVIPCLYGEVENGRLVQNELTAETASLAPWFGDLIDIGFFSDLFYEFNRSRAKVPQDRKKPQQKL</sequence>
<accession>A0A0A0YX24</accession>
<evidence type="ECO:0000313" key="1">
    <source>
        <dbReference type="EMBL" id="AIX12923.1"/>
    </source>
</evidence>
<dbReference type="RefSeq" id="YP_009152987.1">
    <property type="nucleotide sequence ID" value="NC_027396.1"/>
</dbReference>
<protein>
    <submittedName>
        <fullName evidence="1">Uncharacterized protein</fullName>
    </submittedName>
</protein>
<reference evidence="1 2" key="1">
    <citation type="submission" date="2014-10" db="EMBL/GenBank/DDBJ databases">
        <title>Genome nucleotide sequence and annotation of the Streptococcus pnumoniae phage SpSL1, virulent form.</title>
        <authorList>
            <person name="Furi L."/>
            <person name="Clockie M.R."/>
            <person name="Oggioni M.R."/>
        </authorList>
    </citation>
    <scope>NUCLEOTIDE SEQUENCE [LARGE SCALE GENOMIC DNA]</scope>
</reference>
<dbReference type="OrthoDB" id="31008at10239"/>
<gene>
    <name evidence="1" type="ORF">SpSL1_40</name>
</gene>
<dbReference type="KEGG" id="vg:24725339"/>
<keyword evidence="2" id="KW-1185">Reference proteome</keyword>
<dbReference type="GeneID" id="24725339"/>
<name>A0A0A0YX24_9CAUD</name>